<keyword evidence="3" id="KW-1185">Reference proteome</keyword>
<dbReference type="Proteomes" id="UP000054007">
    <property type="component" value="Unassembled WGS sequence"/>
</dbReference>
<dbReference type="AlphaFoldDB" id="A0A0D7AQJ5"/>
<protein>
    <submittedName>
        <fullName evidence="2">Uncharacterized protein</fullName>
    </submittedName>
</protein>
<feature type="chain" id="PRO_5002316484" evidence="1">
    <location>
        <begin position="18"/>
        <end position="167"/>
    </location>
</feature>
<reference evidence="2 3" key="1">
    <citation type="journal article" date="2015" name="Fungal Genet. Biol.">
        <title>Evolution of novel wood decay mechanisms in Agaricales revealed by the genome sequences of Fistulina hepatica and Cylindrobasidium torrendii.</title>
        <authorList>
            <person name="Floudas D."/>
            <person name="Held B.W."/>
            <person name="Riley R."/>
            <person name="Nagy L.G."/>
            <person name="Koehler G."/>
            <person name="Ransdell A.S."/>
            <person name="Younus H."/>
            <person name="Chow J."/>
            <person name="Chiniquy J."/>
            <person name="Lipzen A."/>
            <person name="Tritt A."/>
            <person name="Sun H."/>
            <person name="Haridas S."/>
            <person name="LaButti K."/>
            <person name="Ohm R.A."/>
            <person name="Kues U."/>
            <person name="Blanchette R.A."/>
            <person name="Grigoriev I.V."/>
            <person name="Minto R.E."/>
            <person name="Hibbett D.S."/>
        </authorList>
    </citation>
    <scope>NUCLEOTIDE SEQUENCE [LARGE SCALE GENOMIC DNA]</scope>
    <source>
        <strain evidence="2 3">FP15055 ss-10</strain>
    </source>
</reference>
<evidence type="ECO:0000313" key="3">
    <source>
        <dbReference type="Proteomes" id="UP000054007"/>
    </source>
</evidence>
<name>A0A0D7AQJ5_9AGAR</name>
<keyword evidence="1" id="KW-0732">Signal</keyword>
<organism evidence="2 3">
    <name type="scientific">Cylindrobasidium torrendii FP15055 ss-10</name>
    <dbReference type="NCBI Taxonomy" id="1314674"/>
    <lineage>
        <taxon>Eukaryota</taxon>
        <taxon>Fungi</taxon>
        <taxon>Dikarya</taxon>
        <taxon>Basidiomycota</taxon>
        <taxon>Agaricomycotina</taxon>
        <taxon>Agaricomycetes</taxon>
        <taxon>Agaricomycetidae</taxon>
        <taxon>Agaricales</taxon>
        <taxon>Marasmiineae</taxon>
        <taxon>Physalacriaceae</taxon>
        <taxon>Cylindrobasidium</taxon>
    </lineage>
</organism>
<gene>
    <name evidence="2" type="ORF">CYLTODRAFT_460596</name>
</gene>
<dbReference type="EMBL" id="KN881425">
    <property type="protein sequence ID" value="KIY60633.1"/>
    <property type="molecule type" value="Genomic_DNA"/>
</dbReference>
<proteinExistence type="predicted"/>
<evidence type="ECO:0000256" key="1">
    <source>
        <dbReference type="SAM" id="SignalP"/>
    </source>
</evidence>
<accession>A0A0D7AQJ5</accession>
<evidence type="ECO:0000313" key="2">
    <source>
        <dbReference type="EMBL" id="KIY60633.1"/>
    </source>
</evidence>
<sequence length="167" mass="19031">MVLWMVFTTITLLVINGWAPFRGGGDTTSVKNLAAPIIGTYWKQTFAEKTKDITLDGDYGSPMAQWKAAWTKRKPENGPRQPKRTTFEYVRAHEREVLAMPDAERRAYLRGMEMQAHTDERMAAAIARQQEREAEEGAARVRAMAFVQEQEIKQVEAIKAEWLEAEG</sequence>
<feature type="signal peptide" evidence="1">
    <location>
        <begin position="1"/>
        <end position="17"/>
    </location>
</feature>